<dbReference type="NCBIfam" id="TIGR00422">
    <property type="entry name" value="valS"/>
    <property type="match status" value="1"/>
</dbReference>
<dbReference type="AlphaFoldDB" id="A0A0L8AMP3"/>
<dbReference type="SUPFAM" id="SSF46589">
    <property type="entry name" value="tRNA-binding arm"/>
    <property type="match status" value="1"/>
</dbReference>
<dbReference type="Gene3D" id="1.10.287.380">
    <property type="entry name" value="Valyl-tRNA synthetase, C-terminal domain"/>
    <property type="match status" value="1"/>
</dbReference>
<gene>
    <name evidence="12" type="primary">valS</name>
    <name evidence="16" type="ORF">OB69_06920</name>
</gene>
<dbReference type="EC" id="6.1.1.9" evidence="12"/>
<dbReference type="InterPro" id="IPR009008">
    <property type="entry name" value="Val/Leu/Ile-tRNA-synth_edit"/>
</dbReference>
<dbReference type="InterPro" id="IPR019499">
    <property type="entry name" value="Val-tRNA_synth_tRNA-bd"/>
</dbReference>
<dbReference type="GO" id="GO:0006438">
    <property type="term" value="P:valyl-tRNA aminoacylation"/>
    <property type="evidence" value="ECO:0007669"/>
    <property type="project" value="UniProtKB-UniRule"/>
</dbReference>
<proteinExistence type="inferred from homology"/>
<keyword evidence="7 12" id="KW-0648">Protein biosynthesis</keyword>
<comment type="subcellular location">
    <subcellularLocation>
        <location evidence="1 12">Cytoplasm</location>
    </subcellularLocation>
</comment>
<evidence type="ECO:0000256" key="3">
    <source>
        <dbReference type="ARBA" id="ARBA00022490"/>
    </source>
</evidence>
<dbReference type="Proteomes" id="UP000036908">
    <property type="component" value="Unassembled WGS sequence"/>
</dbReference>
<dbReference type="GO" id="GO:0004832">
    <property type="term" value="F:valine-tRNA ligase activity"/>
    <property type="evidence" value="ECO:0007669"/>
    <property type="project" value="UniProtKB-UniRule"/>
</dbReference>
<evidence type="ECO:0000256" key="8">
    <source>
        <dbReference type="ARBA" id="ARBA00023054"/>
    </source>
</evidence>
<evidence type="ECO:0000256" key="7">
    <source>
        <dbReference type="ARBA" id="ARBA00022917"/>
    </source>
</evidence>
<keyword evidence="5 12" id="KW-0547">Nucleotide-binding</keyword>
<dbReference type="PANTHER" id="PTHR11946:SF109">
    <property type="entry name" value="VALINE--TRNA LIGASE"/>
    <property type="match status" value="1"/>
</dbReference>
<dbReference type="PRINTS" id="PR00986">
    <property type="entry name" value="TRNASYNTHVAL"/>
</dbReference>
<evidence type="ECO:0000256" key="10">
    <source>
        <dbReference type="ARBA" id="ARBA00047552"/>
    </source>
</evidence>
<keyword evidence="8 12" id="KW-0175">Coiled coil</keyword>
<dbReference type="InterPro" id="IPR002303">
    <property type="entry name" value="Valyl-tRNA_ligase"/>
</dbReference>
<evidence type="ECO:0000256" key="2">
    <source>
        <dbReference type="ARBA" id="ARBA00011245"/>
    </source>
</evidence>
<dbReference type="EMBL" id="JSVA01000007">
    <property type="protein sequence ID" value="KOF03599.1"/>
    <property type="molecule type" value="Genomic_DNA"/>
</dbReference>
<dbReference type="InterPro" id="IPR009080">
    <property type="entry name" value="tRNAsynth_Ia_anticodon-bd"/>
</dbReference>
<dbReference type="InterPro" id="IPR001412">
    <property type="entry name" value="aa-tRNA-synth_I_CS"/>
</dbReference>
<dbReference type="InterPro" id="IPR014729">
    <property type="entry name" value="Rossmann-like_a/b/a_fold"/>
</dbReference>
<evidence type="ECO:0000313" key="17">
    <source>
        <dbReference type="Proteomes" id="UP000036908"/>
    </source>
</evidence>
<dbReference type="SUPFAM" id="SSF52374">
    <property type="entry name" value="Nucleotidylyl transferase"/>
    <property type="match status" value="1"/>
</dbReference>
<protein>
    <recommendedName>
        <fullName evidence="12">Valine--tRNA ligase</fullName>
        <ecNumber evidence="12">6.1.1.9</ecNumber>
    </recommendedName>
    <alternativeName>
        <fullName evidence="12">Valyl-tRNA synthetase</fullName>
        <shortName evidence="12">ValRS</shortName>
    </alternativeName>
</protein>
<dbReference type="HAMAP" id="MF_02004">
    <property type="entry name" value="Val_tRNA_synth_type1"/>
    <property type="match status" value="1"/>
</dbReference>
<dbReference type="SUPFAM" id="SSF47323">
    <property type="entry name" value="Anticodon-binding domain of a subclass of class I aminoacyl-tRNA synthetases"/>
    <property type="match status" value="1"/>
</dbReference>
<comment type="caution">
    <text evidence="16">The sequence shown here is derived from an EMBL/GenBank/DDBJ whole genome shotgun (WGS) entry which is preliminary data.</text>
</comment>
<comment type="function">
    <text evidence="12">Catalyzes the attachment of valine to tRNA(Val). As ValRS can inadvertently accommodate and process structurally similar amino acids such as threonine, to avoid such errors, it has a 'posttransfer' editing activity that hydrolyzes mischarged Thr-tRNA(Val) in a tRNA-dependent manner.</text>
</comment>
<feature type="short sequence motif" description="'HIGH' region" evidence="12">
    <location>
        <begin position="44"/>
        <end position="54"/>
    </location>
</feature>
<dbReference type="InterPro" id="IPR037118">
    <property type="entry name" value="Val-tRNA_synth_C_sf"/>
</dbReference>
<dbReference type="RefSeq" id="WP_053222968.1">
    <property type="nucleotide sequence ID" value="NZ_JSVA01000007.1"/>
</dbReference>
<feature type="domain" description="Aminoacyl-tRNA synthetase class Ia" evidence="13">
    <location>
        <begin position="15"/>
        <end position="588"/>
    </location>
</feature>
<comment type="subunit">
    <text evidence="2 12">Monomer.</text>
</comment>
<evidence type="ECO:0000256" key="6">
    <source>
        <dbReference type="ARBA" id="ARBA00022840"/>
    </source>
</evidence>
<comment type="domain">
    <text evidence="12">ValRS has two distinct active sites: one for aminoacylation and one for editing. The misactivated threonine is translocated from the active site to the editing site.</text>
</comment>
<dbReference type="SUPFAM" id="SSF50677">
    <property type="entry name" value="ValRS/IleRS/LeuRS editing domain"/>
    <property type="match status" value="1"/>
</dbReference>
<evidence type="ECO:0000256" key="12">
    <source>
        <dbReference type="HAMAP-Rule" id="MF_02004"/>
    </source>
</evidence>
<keyword evidence="17" id="KW-1185">Reference proteome</keyword>
<feature type="domain" description="Valyl-tRNA synthetase tRNA-binding arm" evidence="15">
    <location>
        <begin position="829"/>
        <end position="893"/>
    </location>
</feature>
<dbReference type="Pfam" id="PF08264">
    <property type="entry name" value="Anticodon_1"/>
    <property type="match status" value="1"/>
</dbReference>
<dbReference type="Pfam" id="PF00133">
    <property type="entry name" value="tRNA-synt_1"/>
    <property type="match status" value="1"/>
</dbReference>
<evidence type="ECO:0000256" key="11">
    <source>
        <dbReference type="ARBA" id="ARBA00060830"/>
    </source>
</evidence>
<dbReference type="InterPro" id="IPR033705">
    <property type="entry name" value="Anticodon_Ia_Val"/>
</dbReference>
<dbReference type="GO" id="GO:0002161">
    <property type="term" value="F:aminoacyl-tRNA deacylase activity"/>
    <property type="evidence" value="ECO:0007669"/>
    <property type="project" value="InterPro"/>
</dbReference>
<comment type="similarity">
    <text evidence="11 12">Belongs to the class-I aminoacyl-tRNA synthetase family. ValS type 1 subfamily.</text>
</comment>
<reference evidence="17" key="1">
    <citation type="submission" date="2014-11" db="EMBL/GenBank/DDBJ databases">
        <title>Genome sequencing of Roseivirga sp. D-25.</title>
        <authorList>
            <person name="Selvaratnam C."/>
            <person name="Thevarajoo S."/>
            <person name="Goh K.M."/>
            <person name="Eee R."/>
            <person name="Chan K.-G."/>
            <person name="Chong C.S."/>
        </authorList>
    </citation>
    <scope>NUCLEOTIDE SEQUENCE [LARGE SCALE GENOMIC DNA]</scope>
    <source>
        <strain evidence="17">D-25</strain>
    </source>
</reference>
<dbReference type="PANTHER" id="PTHR11946">
    <property type="entry name" value="VALYL-TRNA SYNTHETASES"/>
    <property type="match status" value="1"/>
</dbReference>
<dbReference type="CDD" id="cd07962">
    <property type="entry name" value="Anticodon_Ia_Val"/>
    <property type="match status" value="1"/>
</dbReference>
<dbReference type="NCBIfam" id="NF004349">
    <property type="entry name" value="PRK05729.1"/>
    <property type="match status" value="1"/>
</dbReference>
<evidence type="ECO:0000256" key="9">
    <source>
        <dbReference type="ARBA" id="ARBA00023146"/>
    </source>
</evidence>
<dbReference type="Gene3D" id="2.170.220.10">
    <property type="match status" value="1"/>
</dbReference>
<dbReference type="Gene3D" id="1.10.730.10">
    <property type="entry name" value="Isoleucyl-tRNA Synthetase, Domain 1"/>
    <property type="match status" value="1"/>
</dbReference>
<comment type="catalytic activity">
    <reaction evidence="10 12">
        <text>tRNA(Val) + L-valine + ATP = L-valyl-tRNA(Val) + AMP + diphosphate</text>
        <dbReference type="Rhea" id="RHEA:10704"/>
        <dbReference type="Rhea" id="RHEA-COMP:9672"/>
        <dbReference type="Rhea" id="RHEA-COMP:9708"/>
        <dbReference type="ChEBI" id="CHEBI:30616"/>
        <dbReference type="ChEBI" id="CHEBI:33019"/>
        <dbReference type="ChEBI" id="CHEBI:57762"/>
        <dbReference type="ChEBI" id="CHEBI:78442"/>
        <dbReference type="ChEBI" id="CHEBI:78537"/>
        <dbReference type="ChEBI" id="CHEBI:456215"/>
        <dbReference type="EC" id="6.1.1.9"/>
    </reaction>
</comment>
<evidence type="ECO:0000256" key="1">
    <source>
        <dbReference type="ARBA" id="ARBA00004496"/>
    </source>
</evidence>
<evidence type="ECO:0000259" key="13">
    <source>
        <dbReference type="Pfam" id="PF00133"/>
    </source>
</evidence>
<sequence>MSLSTKYNPNEIEDKWYAHWMDKGYFHGKVNPQKEPYSIVIPPPNVTGVLHMGHMLNNTIQDVLIRKARMEGKEACWVPGTDHASIATEAKVVKMLREKGIKKSDLSREEFLTHAWEWKEKYGGIILEQLKKLGASCDWERTAFTMDEGYHKAVLRVFVDLYNKGYIYRDLRMVNWDVEAQTTVSNEEVIYADQDEVSKLYKFQYSIKDSDEKIIIATQRPETILGDAAIAVNPKDERFQHLIGKTALVPFVNREIPIIADDYVEIEFGTGCLKVTPAHDPNDYEIGLRHNLEVIDTIGFDGNLNENCGVPKYVGMERFKARKVMVKDLEEAGYYIGFEEFTTRIGRSERTNTVIEPKLSLQWFIKMKEISRTAHEVVMNDEVELLPSKFKNIYNHWMENVRDWCISRQLWWGQQIPAYFYGEGENDFVVAETEEEALALAKEKSGNAQLTANDLKQDEDVLDTWASSWLFPMAVFNGFDDSCFDRETGKIIKGKNAELDYFYPTSTLVTAPEILFFWVARMIIAGYEYTDEKPFKHVYLTGIVRDKQRRKMSKSLGNSPDPLDLIKELGADAVRTGMLFSSPAGNDLLYDEKLVEQGRNFANKIWNAFRLVKGWEVGGSSNGQENQTAVRWFDSRFNAALAEIEDHFSKFRISDALMTTYKLIWNDFCSWYLEMIKPAFGEPIDRATYEITLNFFEKIMKVLHPFMPFITEEIWSNLRERAEGQDIIVSMWPIIGGADEALNKQSEIVFELVSNLRNLRSSKGISPKKALDLAIKSENADAYEPFINIIKKLANIDQLTYTDEKVNGTLGFVIKSDEFFIPMEEGAIDVEAEKAEIIKELEYTKGFLNSVMKKLSNERFVAGAPEQVIAKEKAKQADAEAKIKVLEEKLNGLN</sequence>
<dbReference type="FunFam" id="3.40.50.620:FF:000032">
    <property type="entry name" value="Valine--tRNA ligase"/>
    <property type="match status" value="1"/>
</dbReference>
<dbReference type="PROSITE" id="PS00178">
    <property type="entry name" value="AA_TRNA_LIGASE_I"/>
    <property type="match status" value="1"/>
</dbReference>
<keyword evidence="9 12" id="KW-0030">Aminoacyl-tRNA synthetase</keyword>
<dbReference type="OrthoDB" id="9810365at2"/>
<dbReference type="InterPro" id="IPR002300">
    <property type="entry name" value="aa-tRNA-synth_Ia"/>
</dbReference>
<evidence type="ECO:0000259" key="14">
    <source>
        <dbReference type="Pfam" id="PF08264"/>
    </source>
</evidence>
<name>A0A0L8AMP3_9BACT</name>
<dbReference type="InterPro" id="IPR010978">
    <property type="entry name" value="tRNA-bd_arm"/>
</dbReference>
<feature type="short sequence motif" description="'KMSKS' region" evidence="12">
    <location>
        <begin position="551"/>
        <end position="555"/>
    </location>
</feature>
<dbReference type="InterPro" id="IPR013155">
    <property type="entry name" value="M/V/L/I-tRNA-synth_anticd-bd"/>
</dbReference>
<dbReference type="GO" id="GO:0005829">
    <property type="term" value="C:cytosol"/>
    <property type="evidence" value="ECO:0007669"/>
    <property type="project" value="TreeGrafter"/>
</dbReference>
<feature type="domain" description="Methionyl/Valyl/Leucyl/Isoleucyl-tRNA synthetase anticodon-binding" evidence="14">
    <location>
        <begin position="631"/>
        <end position="774"/>
    </location>
</feature>
<dbReference type="Gene3D" id="3.90.740.10">
    <property type="entry name" value="Valyl/Leucyl/Isoleucyl-tRNA synthetase, editing domain"/>
    <property type="match status" value="1"/>
</dbReference>
<keyword evidence="3 12" id="KW-0963">Cytoplasm</keyword>
<dbReference type="PATRIC" id="fig|1566026.4.peg.3212"/>
<feature type="binding site" evidence="12">
    <location>
        <position position="554"/>
    </location>
    <ligand>
        <name>ATP</name>
        <dbReference type="ChEBI" id="CHEBI:30616"/>
    </ligand>
</feature>
<accession>A0A0L8AMP3</accession>
<dbReference type="Pfam" id="PF10458">
    <property type="entry name" value="Val_tRNA-synt_C"/>
    <property type="match status" value="1"/>
</dbReference>
<keyword evidence="4 12" id="KW-0436">Ligase</keyword>
<dbReference type="FunFam" id="1.10.287.380:FF:000001">
    <property type="entry name" value="Valine--tRNA ligase"/>
    <property type="match status" value="1"/>
</dbReference>
<comment type="domain">
    <text evidence="12">The C-terminal coiled-coil domain is crucial for aminoacylation activity.</text>
</comment>
<dbReference type="GO" id="GO:0005524">
    <property type="term" value="F:ATP binding"/>
    <property type="evidence" value="ECO:0007669"/>
    <property type="project" value="UniProtKB-UniRule"/>
</dbReference>
<organism evidence="16 17">
    <name type="scientific">Roseivirga seohaensis subsp. aquiponti</name>
    <dbReference type="NCBI Taxonomy" id="1566026"/>
    <lineage>
        <taxon>Bacteria</taxon>
        <taxon>Pseudomonadati</taxon>
        <taxon>Bacteroidota</taxon>
        <taxon>Cytophagia</taxon>
        <taxon>Cytophagales</taxon>
        <taxon>Roseivirgaceae</taxon>
        <taxon>Roseivirga</taxon>
    </lineage>
</organism>
<evidence type="ECO:0000259" key="15">
    <source>
        <dbReference type="Pfam" id="PF10458"/>
    </source>
</evidence>
<evidence type="ECO:0000256" key="5">
    <source>
        <dbReference type="ARBA" id="ARBA00022741"/>
    </source>
</evidence>
<dbReference type="CDD" id="cd00817">
    <property type="entry name" value="ValRS_core"/>
    <property type="match status" value="1"/>
</dbReference>
<evidence type="ECO:0000313" key="16">
    <source>
        <dbReference type="EMBL" id="KOF03599.1"/>
    </source>
</evidence>
<dbReference type="Gene3D" id="3.40.50.620">
    <property type="entry name" value="HUPs"/>
    <property type="match status" value="2"/>
</dbReference>
<keyword evidence="6 12" id="KW-0067">ATP-binding</keyword>
<evidence type="ECO:0000256" key="4">
    <source>
        <dbReference type="ARBA" id="ARBA00022598"/>
    </source>
</evidence>